<protein>
    <submittedName>
        <fullName evidence="1">Uncharacterized protein</fullName>
    </submittedName>
</protein>
<accession>A0A545VR00</accession>
<dbReference type="AlphaFoldDB" id="A0A545VR00"/>
<keyword evidence="2" id="KW-1185">Reference proteome</keyword>
<sequence>MLMRRELGRNQPVVLNTFLSIPRRLDAATSRQDRKVSTLSFRFVSLVRLQISFFPCLVRYWVGRRPSQVMRCRDCLQNATTHLPSPYGTPAGTAPKIGLGIADYVPGDAPSGGTPPAIDPVRVKLVNIKPPGPSARSRQRKRAALWILMSAATPRQNPWQNGVSNNYGTSIPCLPGAGKYIKNLSRKVEDHMVHCDDSKPGGELVQLRFKKK</sequence>
<evidence type="ECO:0000313" key="2">
    <source>
        <dbReference type="Proteomes" id="UP000315783"/>
    </source>
</evidence>
<organism evidence="1 2">
    <name type="scientific">Cordyceps javanica</name>
    <dbReference type="NCBI Taxonomy" id="43265"/>
    <lineage>
        <taxon>Eukaryota</taxon>
        <taxon>Fungi</taxon>
        <taxon>Dikarya</taxon>
        <taxon>Ascomycota</taxon>
        <taxon>Pezizomycotina</taxon>
        <taxon>Sordariomycetes</taxon>
        <taxon>Hypocreomycetidae</taxon>
        <taxon>Hypocreales</taxon>
        <taxon>Cordycipitaceae</taxon>
        <taxon>Cordyceps</taxon>
    </lineage>
</organism>
<dbReference type="Proteomes" id="UP000315783">
    <property type="component" value="Unassembled WGS sequence"/>
</dbReference>
<reference evidence="1 2" key="1">
    <citation type="journal article" date="2019" name="Appl. Microbiol. Biotechnol.">
        <title>Genome sequence of Isaria javanica and comparative genome analysis insights into family S53 peptidase evolution in fungal entomopathogens.</title>
        <authorList>
            <person name="Lin R."/>
            <person name="Zhang X."/>
            <person name="Xin B."/>
            <person name="Zou M."/>
            <person name="Gao Y."/>
            <person name="Qin F."/>
            <person name="Hu Q."/>
            <person name="Xie B."/>
            <person name="Cheng X."/>
        </authorList>
    </citation>
    <scope>NUCLEOTIDE SEQUENCE [LARGE SCALE GENOMIC DNA]</scope>
    <source>
        <strain evidence="1 2">IJ1G</strain>
    </source>
</reference>
<name>A0A545VR00_9HYPO</name>
<evidence type="ECO:0000313" key="1">
    <source>
        <dbReference type="EMBL" id="TQV92048.1"/>
    </source>
</evidence>
<dbReference type="EMBL" id="SPUK01000016">
    <property type="protein sequence ID" value="TQV92048.1"/>
    <property type="molecule type" value="Genomic_DNA"/>
</dbReference>
<proteinExistence type="predicted"/>
<gene>
    <name evidence="1" type="ORF">IF1G_09120</name>
</gene>
<comment type="caution">
    <text evidence="1">The sequence shown here is derived from an EMBL/GenBank/DDBJ whole genome shotgun (WGS) entry which is preliminary data.</text>
</comment>